<evidence type="ECO:0000256" key="9">
    <source>
        <dbReference type="ARBA" id="ARBA00023002"/>
    </source>
</evidence>
<dbReference type="PANTHER" id="PTHR24292">
    <property type="entry name" value="CYTOCHROME P450"/>
    <property type="match status" value="1"/>
</dbReference>
<dbReference type="OrthoDB" id="2789670at2759"/>
<evidence type="ECO:0000256" key="2">
    <source>
        <dbReference type="ARBA" id="ARBA00004174"/>
    </source>
</evidence>
<keyword evidence="15" id="KW-1185">Reference proteome</keyword>
<evidence type="ECO:0000256" key="4">
    <source>
        <dbReference type="ARBA" id="ARBA00010617"/>
    </source>
</evidence>
<evidence type="ECO:0000256" key="11">
    <source>
        <dbReference type="ARBA" id="ARBA00023033"/>
    </source>
</evidence>
<dbReference type="Proteomes" id="UP000708208">
    <property type="component" value="Unassembled WGS sequence"/>
</dbReference>
<evidence type="ECO:0000256" key="7">
    <source>
        <dbReference type="ARBA" id="ARBA00022824"/>
    </source>
</evidence>
<dbReference type="EMBL" id="CAJVCH010027517">
    <property type="protein sequence ID" value="CAG7702444.1"/>
    <property type="molecule type" value="Genomic_DNA"/>
</dbReference>
<evidence type="ECO:0000256" key="8">
    <source>
        <dbReference type="ARBA" id="ARBA00022848"/>
    </source>
</evidence>
<dbReference type="PANTHER" id="PTHR24292:SF54">
    <property type="entry name" value="CYP9F3-RELATED"/>
    <property type="match status" value="1"/>
</dbReference>
<dbReference type="CDD" id="cd11056">
    <property type="entry name" value="CYP6-like"/>
    <property type="match status" value="1"/>
</dbReference>
<evidence type="ECO:0000256" key="5">
    <source>
        <dbReference type="ARBA" id="ARBA00022617"/>
    </source>
</evidence>
<keyword evidence="12" id="KW-0472">Membrane</keyword>
<dbReference type="GO" id="GO:0020037">
    <property type="term" value="F:heme binding"/>
    <property type="evidence" value="ECO:0007669"/>
    <property type="project" value="InterPro"/>
</dbReference>
<proteinExistence type="inferred from homology"/>
<comment type="cofactor">
    <cofactor evidence="1">
        <name>heme</name>
        <dbReference type="ChEBI" id="CHEBI:30413"/>
    </cofactor>
</comment>
<dbReference type="GO" id="GO:0005789">
    <property type="term" value="C:endoplasmic reticulum membrane"/>
    <property type="evidence" value="ECO:0007669"/>
    <property type="project" value="UniProtKB-SubCell"/>
</dbReference>
<reference evidence="14" key="1">
    <citation type="submission" date="2021-06" db="EMBL/GenBank/DDBJ databases">
        <authorList>
            <person name="Hodson N. C."/>
            <person name="Mongue J. A."/>
            <person name="Jaron S. K."/>
        </authorList>
    </citation>
    <scope>NUCLEOTIDE SEQUENCE</scope>
</reference>
<protein>
    <recommendedName>
        <fullName evidence="16">Cytochrome P450</fullName>
    </recommendedName>
</protein>
<keyword evidence="11 13" id="KW-0503">Monooxygenase</keyword>
<comment type="caution">
    <text evidence="14">The sequence shown here is derived from an EMBL/GenBank/DDBJ whole genome shotgun (WGS) entry which is preliminary data.</text>
</comment>
<dbReference type="FunFam" id="1.10.630.10:FF:000042">
    <property type="entry name" value="Cytochrome P450"/>
    <property type="match status" value="1"/>
</dbReference>
<evidence type="ECO:0000313" key="14">
    <source>
        <dbReference type="EMBL" id="CAG7702444.1"/>
    </source>
</evidence>
<keyword evidence="8" id="KW-0492">Microsome</keyword>
<dbReference type="GO" id="GO:0004497">
    <property type="term" value="F:monooxygenase activity"/>
    <property type="evidence" value="ECO:0007669"/>
    <property type="project" value="UniProtKB-KW"/>
</dbReference>
<keyword evidence="10 13" id="KW-0408">Iron</keyword>
<comment type="similarity">
    <text evidence="4 13">Belongs to the cytochrome P450 family.</text>
</comment>
<evidence type="ECO:0000256" key="12">
    <source>
        <dbReference type="ARBA" id="ARBA00023136"/>
    </source>
</evidence>
<evidence type="ECO:0008006" key="16">
    <source>
        <dbReference type="Google" id="ProtNLM"/>
    </source>
</evidence>
<gene>
    <name evidence="14" type="ORF">AFUS01_LOCUS4413</name>
</gene>
<evidence type="ECO:0000256" key="6">
    <source>
        <dbReference type="ARBA" id="ARBA00022723"/>
    </source>
</evidence>
<dbReference type="InterPro" id="IPR017972">
    <property type="entry name" value="Cyt_P450_CS"/>
</dbReference>
<evidence type="ECO:0000256" key="3">
    <source>
        <dbReference type="ARBA" id="ARBA00004406"/>
    </source>
</evidence>
<dbReference type="PROSITE" id="PS00086">
    <property type="entry name" value="CYTOCHROME_P450"/>
    <property type="match status" value="1"/>
</dbReference>
<name>A0A8J2JUF3_9HEXA</name>
<keyword evidence="9 13" id="KW-0560">Oxidoreductase</keyword>
<evidence type="ECO:0000256" key="10">
    <source>
        <dbReference type="ARBA" id="ARBA00023004"/>
    </source>
</evidence>
<keyword evidence="5 13" id="KW-0349">Heme</keyword>
<evidence type="ECO:0000256" key="13">
    <source>
        <dbReference type="RuleBase" id="RU000461"/>
    </source>
</evidence>
<dbReference type="AlphaFoldDB" id="A0A8J2JUF3"/>
<keyword evidence="7" id="KW-0256">Endoplasmic reticulum</keyword>
<sequence>MSTLLWIVGAIGAIAYAVYKYLDGNGDYWTELGVDSLAKGELASFLDRITFKVGFTEYDKKCYERFSGLKYGGIVEFRKPALYVRDPELIKRVLVKDFNYFLDRRILDLNQKDILFSKMLTSKTGKEWKDLRSTMSPTFSTGKIKRMFEHFNTCGSKFADYLKEVEKTENQVDFQDVFGRYTVAVIASIVFGIETDVFTNDASYFRRMAVQSRTFSFARMIKLFLLFTSPPLGKLLGVSFSDTESTDFFDTLIQKNIQKRRENQEKREDFLQIMLEAQAGQTKIDESELSSFEKDAVLKDTIKEKKDLAVVLDDETVVAQALLFFLAGFDTVESLLVFTAYELALNPEVQEKLADEVIPVLEESQGVLKYEDTQNLEYLDMVISETLRHHPPAFATERQCTETYQVPETNLILPKGMRVIVPINSIQHDARYYPEPEKFNPEHFSAENKAKRHPYTYLPFGQGPRNCIAMRFALTEAKAAIAHLVYNFKIEPGTKTEIPLKISSKHTVKKPANGVWLKFQTRESTSEGFVKL</sequence>
<comment type="subcellular location">
    <subcellularLocation>
        <location evidence="3">Endoplasmic reticulum membrane</location>
        <topology evidence="3">Peripheral membrane protein</topology>
    </subcellularLocation>
    <subcellularLocation>
        <location evidence="2">Microsome membrane</location>
        <topology evidence="2">Peripheral membrane protein</topology>
    </subcellularLocation>
</comment>
<dbReference type="GO" id="GO:0016705">
    <property type="term" value="F:oxidoreductase activity, acting on paired donors, with incorporation or reduction of molecular oxygen"/>
    <property type="evidence" value="ECO:0007669"/>
    <property type="project" value="InterPro"/>
</dbReference>
<dbReference type="Pfam" id="PF00067">
    <property type="entry name" value="p450"/>
    <property type="match status" value="1"/>
</dbReference>
<evidence type="ECO:0000313" key="15">
    <source>
        <dbReference type="Proteomes" id="UP000708208"/>
    </source>
</evidence>
<organism evidence="14 15">
    <name type="scientific">Allacma fusca</name>
    <dbReference type="NCBI Taxonomy" id="39272"/>
    <lineage>
        <taxon>Eukaryota</taxon>
        <taxon>Metazoa</taxon>
        <taxon>Ecdysozoa</taxon>
        <taxon>Arthropoda</taxon>
        <taxon>Hexapoda</taxon>
        <taxon>Collembola</taxon>
        <taxon>Symphypleona</taxon>
        <taxon>Sminthuridae</taxon>
        <taxon>Allacma</taxon>
    </lineage>
</organism>
<accession>A0A8J2JUF3</accession>
<dbReference type="InterPro" id="IPR050476">
    <property type="entry name" value="Insect_CytP450_Detox"/>
</dbReference>
<dbReference type="InterPro" id="IPR001128">
    <property type="entry name" value="Cyt_P450"/>
</dbReference>
<dbReference type="GO" id="GO:0005506">
    <property type="term" value="F:iron ion binding"/>
    <property type="evidence" value="ECO:0007669"/>
    <property type="project" value="InterPro"/>
</dbReference>
<keyword evidence="6 13" id="KW-0479">Metal-binding</keyword>
<evidence type="ECO:0000256" key="1">
    <source>
        <dbReference type="ARBA" id="ARBA00001971"/>
    </source>
</evidence>